<keyword evidence="3" id="KW-0963">Cytoplasm</keyword>
<comment type="similarity">
    <text evidence="2">Belongs to the YejK family.</text>
</comment>
<evidence type="ECO:0000256" key="2">
    <source>
        <dbReference type="ARBA" id="ARBA00009035"/>
    </source>
</evidence>
<comment type="subcellular location">
    <subcellularLocation>
        <location evidence="1">Cytoplasm</location>
        <location evidence="1">Nucleoid</location>
    </subcellularLocation>
</comment>
<dbReference type="Proteomes" id="UP000286912">
    <property type="component" value="Unassembled WGS sequence"/>
</dbReference>
<proteinExistence type="inferred from homology"/>
<evidence type="ECO:0000256" key="1">
    <source>
        <dbReference type="ARBA" id="ARBA00004453"/>
    </source>
</evidence>
<dbReference type="PANTHER" id="PTHR38772:SF1">
    <property type="entry name" value="NUCLEOID-ASSOCIATED PROTEIN YEJK"/>
    <property type="match status" value="1"/>
</dbReference>
<dbReference type="OrthoDB" id="9131762at2"/>
<dbReference type="Pfam" id="PF04245">
    <property type="entry name" value="NA37"/>
    <property type="match status" value="1"/>
</dbReference>
<dbReference type="RefSeq" id="WP_126951856.1">
    <property type="nucleotide sequence ID" value="NZ_RZHD01000011.1"/>
</dbReference>
<reference evidence="4 5" key="1">
    <citation type="submission" date="2018-12" db="EMBL/GenBank/DDBJ databases">
        <title>three novel Halomonas strain isolated from plants.</title>
        <authorList>
            <person name="Sun C."/>
        </authorList>
    </citation>
    <scope>NUCLEOTIDE SEQUENCE [LARGE SCALE GENOMIC DNA]</scope>
    <source>
        <strain evidence="4 5">RC</strain>
    </source>
</reference>
<dbReference type="GO" id="GO:0043590">
    <property type="term" value="C:bacterial nucleoid"/>
    <property type="evidence" value="ECO:0007669"/>
    <property type="project" value="TreeGrafter"/>
</dbReference>
<sequence length="342" mass="38450">MAIKNVILHEVTRNEDGDPIVQNLRNEENSTEGLGIKLTEQLIELFSQSTLNIGEFGVDGDSTLKPAFEQQLKQFQNKDTTFVETTKAMAERFAEIISEARLQSVKGGILAFYVYEYRENNLLAVTVLNRIDGINASEDLDLNPATIIDLNRLHLGASINLTEWEEGLSSRYIKFKVGRSVEMRDYFENFIGCQRDKQAAVRETTALKNAIRKYSSELGLDSEVAQSKLDTAHEFIQQQQKNGKEVLLTHVANAVFPDLADKFLNLARDDEHQLSEQIAISSAELKRYVRLSGRGKGVSISFDNELLGKTVTYKDGQLIFDEIPEALKQSILELQCTPEDIG</sequence>
<name>A0A433L7D9_9GAMM</name>
<evidence type="ECO:0000313" key="5">
    <source>
        <dbReference type="Proteomes" id="UP000286912"/>
    </source>
</evidence>
<dbReference type="InterPro" id="IPR007358">
    <property type="entry name" value="Nucleoid_associated_NdpA"/>
</dbReference>
<dbReference type="GO" id="GO:0003690">
    <property type="term" value="F:double-stranded DNA binding"/>
    <property type="evidence" value="ECO:0007669"/>
    <property type="project" value="TreeGrafter"/>
</dbReference>
<dbReference type="AlphaFoldDB" id="A0A433L7D9"/>
<comment type="caution">
    <text evidence="4">The sequence shown here is derived from an EMBL/GenBank/DDBJ whole genome shotgun (WGS) entry which is preliminary data.</text>
</comment>
<gene>
    <name evidence="4" type="ORF">ELY37_19115</name>
</gene>
<protein>
    <submittedName>
        <fullName evidence="4">Nucleoid-associated protein</fullName>
    </submittedName>
</protein>
<evidence type="ECO:0000313" key="4">
    <source>
        <dbReference type="EMBL" id="RUR43264.1"/>
    </source>
</evidence>
<organism evidence="4 5">
    <name type="scientific">Vreelandella populi</name>
    <dbReference type="NCBI Taxonomy" id="2498858"/>
    <lineage>
        <taxon>Bacteria</taxon>
        <taxon>Pseudomonadati</taxon>
        <taxon>Pseudomonadota</taxon>
        <taxon>Gammaproteobacteria</taxon>
        <taxon>Oceanospirillales</taxon>
        <taxon>Halomonadaceae</taxon>
        <taxon>Vreelandella</taxon>
    </lineage>
</organism>
<keyword evidence="5" id="KW-1185">Reference proteome</keyword>
<dbReference type="EMBL" id="RZHD01000011">
    <property type="protein sequence ID" value="RUR43264.1"/>
    <property type="molecule type" value="Genomic_DNA"/>
</dbReference>
<dbReference type="PANTHER" id="PTHR38772">
    <property type="match status" value="1"/>
</dbReference>
<evidence type="ECO:0000256" key="3">
    <source>
        <dbReference type="ARBA" id="ARBA00022490"/>
    </source>
</evidence>
<accession>A0A433L7D9</accession>
<dbReference type="GO" id="GO:0003727">
    <property type="term" value="F:single-stranded RNA binding"/>
    <property type="evidence" value="ECO:0007669"/>
    <property type="project" value="TreeGrafter"/>
</dbReference>